<accession>A0A1H6VTK8</accession>
<evidence type="ECO:0000313" key="1">
    <source>
        <dbReference type="EMBL" id="SEJ06424.1"/>
    </source>
</evidence>
<name>A0A1H6VTK8_9DEIO</name>
<protein>
    <submittedName>
        <fullName evidence="1">Uncharacterized protein</fullName>
    </submittedName>
</protein>
<proteinExistence type="predicted"/>
<reference evidence="2" key="1">
    <citation type="submission" date="2016-10" db="EMBL/GenBank/DDBJ databases">
        <authorList>
            <person name="Varghese N."/>
            <person name="Submissions S."/>
        </authorList>
    </citation>
    <scope>NUCLEOTIDE SEQUENCE [LARGE SCALE GENOMIC DNA]</scope>
    <source>
        <strain evidence="2">CGMCC 1.10218</strain>
    </source>
</reference>
<organism evidence="1 2">
    <name type="scientific">Deinococcus reticulitermitis</name>
    <dbReference type="NCBI Taxonomy" id="856736"/>
    <lineage>
        <taxon>Bacteria</taxon>
        <taxon>Thermotogati</taxon>
        <taxon>Deinococcota</taxon>
        <taxon>Deinococci</taxon>
        <taxon>Deinococcales</taxon>
        <taxon>Deinococcaceae</taxon>
        <taxon>Deinococcus</taxon>
    </lineage>
</organism>
<dbReference type="AlphaFoldDB" id="A0A1H6VTK8"/>
<keyword evidence="2" id="KW-1185">Reference proteome</keyword>
<evidence type="ECO:0000313" key="2">
    <source>
        <dbReference type="Proteomes" id="UP000199223"/>
    </source>
</evidence>
<dbReference type="Proteomes" id="UP000199223">
    <property type="component" value="Unassembled WGS sequence"/>
</dbReference>
<dbReference type="EMBL" id="FNZA01000003">
    <property type="protein sequence ID" value="SEJ06424.1"/>
    <property type="molecule type" value="Genomic_DNA"/>
</dbReference>
<dbReference type="STRING" id="856736.SAMN04488058_103243"/>
<sequence>MNWTELQMLLQRYAIEVSVKETVVLTSATAVPAEVLGLLHGHSATLKVHLRPPPRQSSNLTPELRRFLLQVAHQGSGVAGSVRLPSGIVTNFDEFVLANATAHLAQPSARLLRQLHDAHTAVTPPIS</sequence>
<dbReference type="RefSeq" id="WP_177183059.1">
    <property type="nucleotide sequence ID" value="NZ_FNZA01000003.1"/>
</dbReference>
<gene>
    <name evidence="1" type="ORF">SAMN04488058_103243</name>
</gene>